<dbReference type="Gene3D" id="3.90.1200.10">
    <property type="match status" value="1"/>
</dbReference>
<protein>
    <recommendedName>
        <fullName evidence="4">Aminoglycoside phosphotransferase domain-containing protein</fullName>
    </recommendedName>
</protein>
<dbReference type="Proteomes" id="UP000780801">
    <property type="component" value="Unassembled WGS sequence"/>
</dbReference>
<evidence type="ECO:0000313" key="3">
    <source>
        <dbReference type="Proteomes" id="UP000780801"/>
    </source>
</evidence>
<gene>
    <name evidence="2" type="ORF">BGW38_005031</name>
</gene>
<proteinExistence type="predicted"/>
<evidence type="ECO:0000313" key="2">
    <source>
        <dbReference type="EMBL" id="KAF9578927.1"/>
    </source>
</evidence>
<evidence type="ECO:0008006" key="4">
    <source>
        <dbReference type="Google" id="ProtNLM"/>
    </source>
</evidence>
<dbReference type="AlphaFoldDB" id="A0A9P6FPB6"/>
<feature type="region of interest" description="Disordered" evidence="1">
    <location>
        <begin position="118"/>
        <end position="142"/>
    </location>
</feature>
<reference evidence="2" key="1">
    <citation type="journal article" date="2020" name="Fungal Divers.">
        <title>Resolving the Mortierellaceae phylogeny through synthesis of multi-gene phylogenetics and phylogenomics.</title>
        <authorList>
            <person name="Vandepol N."/>
            <person name="Liber J."/>
            <person name="Desiro A."/>
            <person name="Na H."/>
            <person name="Kennedy M."/>
            <person name="Barry K."/>
            <person name="Grigoriev I.V."/>
            <person name="Miller A.N."/>
            <person name="O'Donnell K."/>
            <person name="Stajich J.E."/>
            <person name="Bonito G."/>
        </authorList>
    </citation>
    <scope>NUCLEOTIDE SEQUENCE</scope>
    <source>
        <strain evidence="2">KOD1015</strain>
    </source>
</reference>
<feature type="region of interest" description="Disordered" evidence="1">
    <location>
        <begin position="51"/>
        <end position="72"/>
    </location>
</feature>
<name>A0A9P6FPB6_9FUNG</name>
<dbReference type="Pfam" id="PF02958">
    <property type="entry name" value="EcKL"/>
    <property type="match status" value="1"/>
</dbReference>
<accession>A0A9P6FPB6</accession>
<dbReference type="EMBL" id="JAABOA010003196">
    <property type="protein sequence ID" value="KAF9578927.1"/>
    <property type="molecule type" value="Genomic_DNA"/>
</dbReference>
<dbReference type="OrthoDB" id="5945708at2759"/>
<evidence type="ECO:0000256" key="1">
    <source>
        <dbReference type="SAM" id="MobiDB-lite"/>
    </source>
</evidence>
<keyword evidence="3" id="KW-1185">Reference proteome</keyword>
<sequence length="510" mass="57386">MNRSLLTKDFFQTILNRAYGPNVTKAQVWSEEEIDASASILSNISADDDDFEQAAPASSSTNPLRKPSKDEVPCPMNDMTGHFLYKIEYKTLLDPAQSMSHARDHLLRPHLSKNLLSTANSSTLSGPQAPTTMDSTVAVSTAPSTSDGQLYVVIKSKPIDTALIELTNIMAQLQGGDLADEYDPVKDLTGFRNSHIRELELAELSWKVRGAMEHISTKVYNVLRNDANQLYALCLEFLDPGMGNITHMNSTNIAPQIWTTDHIHQTLKDLASFHAQFLGQERALLGMGFLENPTRALLNVLHPVYEQMVKTNRHNLPDVFSPFLTQVSLDYLKHSDEYWAVLESNPRTLIHGDFNTRNICLRLDPETGAQSLCAYDWELACCHVPQRDVVEFLSFVLPPGSTEWSHYIEYHRLALKASYEALLRAPDAQTPSPLAPRCDIHFPSPQEYKEVAKIALMDFASMRIAMYGISSSFKEIDWLPRIVHSVEEQIRRLGPPVRARKLRLQQGSKL</sequence>
<dbReference type="InterPro" id="IPR011009">
    <property type="entry name" value="Kinase-like_dom_sf"/>
</dbReference>
<comment type="caution">
    <text evidence="2">The sequence shown here is derived from an EMBL/GenBank/DDBJ whole genome shotgun (WGS) entry which is preliminary data.</text>
</comment>
<dbReference type="SUPFAM" id="SSF56112">
    <property type="entry name" value="Protein kinase-like (PK-like)"/>
    <property type="match status" value="1"/>
</dbReference>
<organism evidence="2 3">
    <name type="scientific">Lunasporangiospora selenospora</name>
    <dbReference type="NCBI Taxonomy" id="979761"/>
    <lineage>
        <taxon>Eukaryota</taxon>
        <taxon>Fungi</taxon>
        <taxon>Fungi incertae sedis</taxon>
        <taxon>Mucoromycota</taxon>
        <taxon>Mortierellomycotina</taxon>
        <taxon>Mortierellomycetes</taxon>
        <taxon>Mortierellales</taxon>
        <taxon>Mortierellaceae</taxon>
        <taxon>Lunasporangiospora</taxon>
    </lineage>
</organism>
<dbReference type="InterPro" id="IPR004119">
    <property type="entry name" value="EcKL"/>
</dbReference>